<name>A0AAW9RUK0_9BACT</name>
<feature type="chain" id="PRO_5043454802" description="Lipoprotein" evidence="1">
    <location>
        <begin position="21"/>
        <end position="259"/>
    </location>
</feature>
<dbReference type="EMBL" id="JBDKWZ010000002">
    <property type="protein sequence ID" value="MEN7547307.1"/>
    <property type="molecule type" value="Genomic_DNA"/>
</dbReference>
<dbReference type="Proteomes" id="UP001403385">
    <property type="component" value="Unassembled WGS sequence"/>
</dbReference>
<protein>
    <recommendedName>
        <fullName evidence="4">Lipoprotein</fullName>
    </recommendedName>
</protein>
<evidence type="ECO:0000313" key="2">
    <source>
        <dbReference type="EMBL" id="MEN7547307.1"/>
    </source>
</evidence>
<evidence type="ECO:0000256" key="1">
    <source>
        <dbReference type="SAM" id="SignalP"/>
    </source>
</evidence>
<feature type="signal peptide" evidence="1">
    <location>
        <begin position="1"/>
        <end position="20"/>
    </location>
</feature>
<gene>
    <name evidence="2" type="ORF">AAG747_05270</name>
</gene>
<dbReference type="PROSITE" id="PS51257">
    <property type="entry name" value="PROKAR_LIPOPROTEIN"/>
    <property type="match status" value="1"/>
</dbReference>
<comment type="caution">
    <text evidence="2">The sequence shown here is derived from an EMBL/GenBank/DDBJ whole genome shotgun (WGS) entry which is preliminary data.</text>
</comment>
<reference evidence="2 3" key="1">
    <citation type="submission" date="2024-04" db="EMBL/GenBank/DDBJ databases">
        <title>Novel genus in family Flammeovirgaceae.</title>
        <authorList>
            <person name="Nguyen T.H."/>
            <person name="Vuong T.Q."/>
            <person name="Le H."/>
            <person name="Kim S.-G."/>
        </authorList>
    </citation>
    <scope>NUCLEOTIDE SEQUENCE [LARGE SCALE GENOMIC DNA]</scope>
    <source>
        <strain evidence="2 3">JCM 23209</strain>
    </source>
</reference>
<evidence type="ECO:0000313" key="3">
    <source>
        <dbReference type="Proteomes" id="UP001403385"/>
    </source>
</evidence>
<evidence type="ECO:0008006" key="4">
    <source>
        <dbReference type="Google" id="ProtNLM"/>
    </source>
</evidence>
<sequence length="259" mass="28366">MKTTTISPFIALLITVSFLACTPEQNIEPAKELQSRSAAFFDYGSEVFYLGDHNPQLLPATSPSLEGEFKATPDLLAIDPHTGSIDLTKSETGLTYRISFTAKNGQVFERNLTVAGMDYQTSAIDFSKSVYWKPTYIGEEGAAMPEAQFTQLKDVASGINYAAALDEYTGAVNMKKLIKIAGLKAGEGRIFEVKYQLGDKSDYAQNSIRINVYYSPDLHEAPYEYQLATGLIEGAARESDEAAFEEINKQRPPLGVGGE</sequence>
<dbReference type="AlphaFoldDB" id="A0AAW9RUK0"/>
<keyword evidence="3" id="KW-1185">Reference proteome</keyword>
<organism evidence="2 3">
    <name type="scientific">Rapidithrix thailandica</name>
    <dbReference type="NCBI Taxonomy" id="413964"/>
    <lineage>
        <taxon>Bacteria</taxon>
        <taxon>Pseudomonadati</taxon>
        <taxon>Bacteroidota</taxon>
        <taxon>Cytophagia</taxon>
        <taxon>Cytophagales</taxon>
        <taxon>Flammeovirgaceae</taxon>
        <taxon>Rapidithrix</taxon>
    </lineage>
</organism>
<dbReference type="RefSeq" id="WP_346820091.1">
    <property type="nucleotide sequence ID" value="NZ_JBDKWZ010000002.1"/>
</dbReference>
<accession>A0AAW9RUK0</accession>
<keyword evidence="1" id="KW-0732">Signal</keyword>
<proteinExistence type="predicted"/>